<dbReference type="Proteomes" id="UP001233999">
    <property type="component" value="Unassembled WGS sequence"/>
</dbReference>
<name>A0AAD8ELU4_DIPPU</name>
<feature type="non-terminal residue" evidence="1">
    <location>
        <position position="56"/>
    </location>
</feature>
<proteinExistence type="predicted"/>
<organism evidence="1 2">
    <name type="scientific">Diploptera punctata</name>
    <name type="common">Pacific beetle cockroach</name>
    <dbReference type="NCBI Taxonomy" id="6984"/>
    <lineage>
        <taxon>Eukaryota</taxon>
        <taxon>Metazoa</taxon>
        <taxon>Ecdysozoa</taxon>
        <taxon>Arthropoda</taxon>
        <taxon>Hexapoda</taxon>
        <taxon>Insecta</taxon>
        <taxon>Pterygota</taxon>
        <taxon>Neoptera</taxon>
        <taxon>Polyneoptera</taxon>
        <taxon>Dictyoptera</taxon>
        <taxon>Blattodea</taxon>
        <taxon>Blaberoidea</taxon>
        <taxon>Blaberidae</taxon>
        <taxon>Diplopterinae</taxon>
        <taxon>Diploptera</taxon>
    </lineage>
</organism>
<reference evidence="1" key="1">
    <citation type="journal article" date="2023" name="IScience">
        <title>Live-bearing cockroach genome reveals convergent evolutionary mechanisms linked to viviparity in insects and beyond.</title>
        <authorList>
            <person name="Fouks B."/>
            <person name="Harrison M.C."/>
            <person name="Mikhailova A.A."/>
            <person name="Marchal E."/>
            <person name="English S."/>
            <person name="Carruthers M."/>
            <person name="Jennings E.C."/>
            <person name="Chiamaka E.L."/>
            <person name="Frigard R.A."/>
            <person name="Pippel M."/>
            <person name="Attardo G.M."/>
            <person name="Benoit J.B."/>
            <person name="Bornberg-Bauer E."/>
            <person name="Tobe S.S."/>
        </authorList>
    </citation>
    <scope>NUCLEOTIDE SEQUENCE</scope>
    <source>
        <strain evidence="1">Stay&amp;Tobe</strain>
    </source>
</reference>
<sequence length="56" mass="6079">LVRICTILLHRFGKSSANLAPPPLPKQTNTVIIILATSTPCTATAVLLRSKFTCMR</sequence>
<dbReference type="EMBL" id="JASPKZ010002709">
    <property type="protein sequence ID" value="KAJ9594896.1"/>
    <property type="molecule type" value="Genomic_DNA"/>
</dbReference>
<dbReference type="AlphaFoldDB" id="A0AAD8ELU4"/>
<reference evidence="1" key="2">
    <citation type="submission" date="2023-05" db="EMBL/GenBank/DDBJ databases">
        <authorList>
            <person name="Fouks B."/>
        </authorList>
    </citation>
    <scope>NUCLEOTIDE SEQUENCE</scope>
    <source>
        <strain evidence="1">Stay&amp;Tobe</strain>
        <tissue evidence="1">Testes</tissue>
    </source>
</reference>
<evidence type="ECO:0000313" key="2">
    <source>
        <dbReference type="Proteomes" id="UP001233999"/>
    </source>
</evidence>
<accession>A0AAD8ELU4</accession>
<comment type="caution">
    <text evidence="1">The sequence shown here is derived from an EMBL/GenBank/DDBJ whole genome shotgun (WGS) entry which is preliminary data.</text>
</comment>
<protein>
    <submittedName>
        <fullName evidence="1">Uncharacterized protein</fullName>
    </submittedName>
</protein>
<keyword evidence="2" id="KW-1185">Reference proteome</keyword>
<gene>
    <name evidence="1" type="ORF">L9F63_013821</name>
</gene>
<feature type="non-terminal residue" evidence="1">
    <location>
        <position position="1"/>
    </location>
</feature>
<evidence type="ECO:0000313" key="1">
    <source>
        <dbReference type="EMBL" id="KAJ9594896.1"/>
    </source>
</evidence>